<evidence type="ECO:0008006" key="3">
    <source>
        <dbReference type="Google" id="ProtNLM"/>
    </source>
</evidence>
<gene>
    <name evidence="1" type="ORF">A9A72_124322</name>
</gene>
<evidence type="ECO:0000313" key="1">
    <source>
        <dbReference type="EMBL" id="TYP61582.1"/>
    </source>
</evidence>
<proteinExistence type="predicted"/>
<sequence length="327" mass="37185">MGESWKWQQTNLGYAACMKLPCLGDLLPSLQHPAVRDLAWALLSPPLLSEAPAPQRHPLTASRWAEQPDELADWLRLLDTQPGVLDAWLAQRSVRRLGLYYERLWQFALCQAPDIDLLVANLPIRQGGHTLGELDLLLRDREGVHHLELAVKFYLGLDGDSARHDRWLGPGSHDRLDIKLRRLCEHQLRLPSEPAAQLLLSELTCAQINSALWLGGYLFRPLASRCSAPVGADPRHLGGRWLRHPDWASFAGHDDRATWQPLPRHAWLAPAQMPLDDVWKRADFDRWLSAVEGQRQAKMLVRLEPQANGTWLEQERLFLVPSAWPAH</sequence>
<protein>
    <recommendedName>
        <fullName evidence="3">Cobalt chelatase</fullName>
    </recommendedName>
</protein>
<dbReference type="EMBL" id="VNHQ01000014">
    <property type="protein sequence ID" value="TYP61582.1"/>
    <property type="molecule type" value="Genomic_DNA"/>
</dbReference>
<dbReference type="AlphaFoldDB" id="A0A5S5B5A7"/>
<comment type="caution">
    <text evidence="1">The sequence shown here is derived from an EMBL/GenBank/DDBJ whole genome shotgun (WGS) entry which is preliminary data.</text>
</comment>
<dbReference type="InterPro" id="IPR015003">
    <property type="entry name" value="DUF1853"/>
</dbReference>
<evidence type="ECO:0000313" key="2">
    <source>
        <dbReference type="Proteomes" id="UP000324282"/>
    </source>
</evidence>
<dbReference type="Pfam" id="PF08907">
    <property type="entry name" value="DUF1853"/>
    <property type="match status" value="1"/>
</dbReference>
<name>A0A5S5B5A7_STUST</name>
<dbReference type="Proteomes" id="UP000324282">
    <property type="component" value="Unassembled WGS sequence"/>
</dbReference>
<organism evidence="1 2">
    <name type="scientific">Stutzerimonas stutzeri</name>
    <name type="common">Pseudomonas stutzeri</name>
    <dbReference type="NCBI Taxonomy" id="316"/>
    <lineage>
        <taxon>Bacteria</taxon>
        <taxon>Pseudomonadati</taxon>
        <taxon>Pseudomonadota</taxon>
        <taxon>Gammaproteobacteria</taxon>
        <taxon>Pseudomonadales</taxon>
        <taxon>Pseudomonadaceae</taxon>
        <taxon>Stutzerimonas</taxon>
    </lineage>
</organism>
<accession>A0A5S5B5A7</accession>
<reference evidence="1 2" key="1">
    <citation type="submission" date="2019-07" db="EMBL/GenBank/DDBJ databases">
        <title>Deep subsurface shale carbon reservoir microbial communities from Ohio and West Virginia, USA.</title>
        <authorList>
            <person name="Wrighton K."/>
        </authorList>
    </citation>
    <scope>NUCLEOTIDE SEQUENCE [LARGE SCALE GENOMIC DNA]</scope>
    <source>
        <strain evidence="1 2">NP_8Ht</strain>
    </source>
</reference>